<name>A0A699ZN89_HAELA</name>
<dbReference type="GO" id="GO:0000166">
    <property type="term" value="F:nucleotide binding"/>
    <property type="evidence" value="ECO:0007669"/>
    <property type="project" value="UniProtKB-KW"/>
</dbReference>
<dbReference type="InterPro" id="IPR050401">
    <property type="entry name" value="Cyclic_nucleotide_synthase"/>
</dbReference>
<comment type="subcellular location">
    <subcellularLocation>
        <location evidence="1">Membrane</location>
    </subcellularLocation>
</comment>
<evidence type="ECO:0000256" key="6">
    <source>
        <dbReference type="ARBA" id="ARBA00023239"/>
    </source>
</evidence>
<keyword evidence="2" id="KW-0812">Transmembrane</keyword>
<evidence type="ECO:0000256" key="3">
    <source>
        <dbReference type="ARBA" id="ARBA00022741"/>
    </source>
</evidence>
<dbReference type="EMBL" id="BLLF01001130">
    <property type="protein sequence ID" value="GFH17322.1"/>
    <property type="molecule type" value="Genomic_DNA"/>
</dbReference>
<dbReference type="GO" id="GO:0005886">
    <property type="term" value="C:plasma membrane"/>
    <property type="evidence" value="ECO:0007669"/>
    <property type="project" value="TreeGrafter"/>
</dbReference>
<dbReference type="PANTHER" id="PTHR11920">
    <property type="entry name" value="GUANYLYL CYCLASE"/>
    <property type="match status" value="1"/>
</dbReference>
<keyword evidence="9" id="KW-1185">Reference proteome</keyword>
<dbReference type="InterPro" id="IPR029787">
    <property type="entry name" value="Nucleotide_cyclase"/>
</dbReference>
<dbReference type="GO" id="GO:0001653">
    <property type="term" value="F:peptide receptor activity"/>
    <property type="evidence" value="ECO:0007669"/>
    <property type="project" value="TreeGrafter"/>
</dbReference>
<keyword evidence="3" id="KW-0547">Nucleotide-binding</keyword>
<evidence type="ECO:0000256" key="1">
    <source>
        <dbReference type="ARBA" id="ARBA00004370"/>
    </source>
</evidence>
<evidence type="ECO:0000256" key="5">
    <source>
        <dbReference type="ARBA" id="ARBA00023136"/>
    </source>
</evidence>
<keyword evidence="5" id="KW-0472">Membrane</keyword>
<evidence type="ECO:0000313" key="8">
    <source>
        <dbReference type="EMBL" id="GFH17322.1"/>
    </source>
</evidence>
<protein>
    <submittedName>
        <fullName evidence="8">Guanylate cyclase domain-containing protein</fullName>
    </submittedName>
</protein>
<dbReference type="GO" id="GO:0007168">
    <property type="term" value="P:receptor guanylyl cyclase signaling pathway"/>
    <property type="evidence" value="ECO:0007669"/>
    <property type="project" value="TreeGrafter"/>
</dbReference>
<comment type="caution">
    <text evidence="8">The sequence shown here is derived from an EMBL/GenBank/DDBJ whole genome shotgun (WGS) entry which is preliminary data.</text>
</comment>
<reference evidence="8 9" key="1">
    <citation type="submission" date="2020-02" db="EMBL/GenBank/DDBJ databases">
        <title>Draft genome sequence of Haematococcus lacustris strain NIES-144.</title>
        <authorList>
            <person name="Morimoto D."/>
            <person name="Nakagawa S."/>
            <person name="Yoshida T."/>
            <person name="Sawayama S."/>
        </authorList>
    </citation>
    <scope>NUCLEOTIDE SEQUENCE [LARGE SCALE GENOMIC DNA]</scope>
    <source>
        <strain evidence="8 9">NIES-144</strain>
    </source>
</reference>
<dbReference type="Proteomes" id="UP000485058">
    <property type="component" value="Unassembled WGS sequence"/>
</dbReference>
<dbReference type="GO" id="GO:0035556">
    <property type="term" value="P:intracellular signal transduction"/>
    <property type="evidence" value="ECO:0007669"/>
    <property type="project" value="InterPro"/>
</dbReference>
<evidence type="ECO:0000256" key="2">
    <source>
        <dbReference type="ARBA" id="ARBA00022692"/>
    </source>
</evidence>
<sequence>MSQRMDPGQIMLLLDHVYSLFDDLLEHHDCYKVETIGVGAADPSAHLAALSQINATS</sequence>
<dbReference type="Pfam" id="PF00211">
    <property type="entry name" value="Guanylate_cyc"/>
    <property type="match status" value="1"/>
</dbReference>
<keyword evidence="4" id="KW-1133">Transmembrane helix</keyword>
<feature type="domain" description="Guanylate cyclase" evidence="7">
    <location>
        <begin position="1"/>
        <end position="37"/>
    </location>
</feature>
<dbReference type="Gene3D" id="3.30.70.1230">
    <property type="entry name" value="Nucleotide cyclase"/>
    <property type="match status" value="1"/>
</dbReference>
<gene>
    <name evidence="8" type="ORF">HaLaN_13932</name>
</gene>
<dbReference type="SUPFAM" id="SSF55073">
    <property type="entry name" value="Nucleotide cyclase"/>
    <property type="match status" value="1"/>
</dbReference>
<organism evidence="8 9">
    <name type="scientific">Haematococcus lacustris</name>
    <name type="common">Green alga</name>
    <name type="synonym">Haematococcus pluvialis</name>
    <dbReference type="NCBI Taxonomy" id="44745"/>
    <lineage>
        <taxon>Eukaryota</taxon>
        <taxon>Viridiplantae</taxon>
        <taxon>Chlorophyta</taxon>
        <taxon>core chlorophytes</taxon>
        <taxon>Chlorophyceae</taxon>
        <taxon>CS clade</taxon>
        <taxon>Chlamydomonadales</taxon>
        <taxon>Haematococcaceae</taxon>
        <taxon>Haematococcus</taxon>
    </lineage>
</organism>
<proteinExistence type="predicted"/>
<accession>A0A699ZN89</accession>
<dbReference type="GO" id="GO:0004383">
    <property type="term" value="F:guanylate cyclase activity"/>
    <property type="evidence" value="ECO:0007669"/>
    <property type="project" value="TreeGrafter"/>
</dbReference>
<evidence type="ECO:0000313" key="9">
    <source>
        <dbReference type="Proteomes" id="UP000485058"/>
    </source>
</evidence>
<dbReference type="AlphaFoldDB" id="A0A699ZN89"/>
<dbReference type="GO" id="GO:0004016">
    <property type="term" value="F:adenylate cyclase activity"/>
    <property type="evidence" value="ECO:0007669"/>
    <property type="project" value="TreeGrafter"/>
</dbReference>
<dbReference type="InterPro" id="IPR001054">
    <property type="entry name" value="A/G_cyclase"/>
</dbReference>
<dbReference type="PROSITE" id="PS50125">
    <property type="entry name" value="GUANYLATE_CYCLASE_2"/>
    <property type="match status" value="1"/>
</dbReference>
<evidence type="ECO:0000256" key="4">
    <source>
        <dbReference type="ARBA" id="ARBA00022989"/>
    </source>
</evidence>
<evidence type="ECO:0000259" key="7">
    <source>
        <dbReference type="PROSITE" id="PS50125"/>
    </source>
</evidence>
<dbReference type="PANTHER" id="PTHR11920:SF335">
    <property type="entry name" value="GUANYLATE CYCLASE"/>
    <property type="match status" value="1"/>
</dbReference>
<keyword evidence="6" id="KW-0456">Lyase</keyword>